<comment type="caution">
    <text evidence="1">The sequence shown here is derived from an EMBL/GenBank/DDBJ whole genome shotgun (WGS) entry which is preliminary data.</text>
</comment>
<sequence length="115" mass="12881">MSFLAMDRTGLARFVQCLLKNKGSPDVARTVVIWKKQLHHAYSIAMCSSWPTAACVEVSRSMSQLAQKIFFGRRRRRGRPPDPVWLVATLRNLGLASLIMKLAPKVQLAKSSTLL</sequence>
<dbReference type="Proteomes" id="UP001234581">
    <property type="component" value="Unassembled WGS sequence"/>
</dbReference>
<gene>
    <name evidence="1" type="ORF">O0I10_002377</name>
</gene>
<dbReference type="EMBL" id="JARTCD010000006">
    <property type="protein sequence ID" value="KAJ8662045.1"/>
    <property type="molecule type" value="Genomic_DNA"/>
</dbReference>
<dbReference type="GeneID" id="83209794"/>
<organism evidence="1 2">
    <name type="scientific">Lichtheimia ornata</name>
    <dbReference type="NCBI Taxonomy" id="688661"/>
    <lineage>
        <taxon>Eukaryota</taxon>
        <taxon>Fungi</taxon>
        <taxon>Fungi incertae sedis</taxon>
        <taxon>Mucoromycota</taxon>
        <taxon>Mucoromycotina</taxon>
        <taxon>Mucoromycetes</taxon>
        <taxon>Mucorales</taxon>
        <taxon>Lichtheimiaceae</taxon>
        <taxon>Lichtheimia</taxon>
    </lineage>
</organism>
<proteinExistence type="predicted"/>
<reference evidence="1 2" key="1">
    <citation type="submission" date="2023-03" db="EMBL/GenBank/DDBJ databases">
        <title>Genome sequence of Lichtheimia ornata CBS 291.66.</title>
        <authorList>
            <person name="Mohabir J.T."/>
            <person name="Shea T.P."/>
            <person name="Kurbessoian T."/>
            <person name="Berby B."/>
            <person name="Fontaine J."/>
            <person name="Livny J."/>
            <person name="Gnirke A."/>
            <person name="Stajich J.E."/>
            <person name="Cuomo C.A."/>
        </authorList>
    </citation>
    <scope>NUCLEOTIDE SEQUENCE [LARGE SCALE GENOMIC DNA]</scope>
    <source>
        <strain evidence="1">CBS 291.66</strain>
    </source>
</reference>
<evidence type="ECO:0000313" key="1">
    <source>
        <dbReference type="EMBL" id="KAJ8662045.1"/>
    </source>
</evidence>
<dbReference type="AlphaFoldDB" id="A0AAD7Y0Y0"/>
<accession>A0AAD7Y0Y0</accession>
<name>A0AAD7Y0Y0_9FUNG</name>
<keyword evidence="2" id="KW-1185">Reference proteome</keyword>
<evidence type="ECO:0000313" key="2">
    <source>
        <dbReference type="Proteomes" id="UP001234581"/>
    </source>
</evidence>
<protein>
    <submittedName>
        <fullName evidence="1">Uncharacterized protein</fullName>
    </submittedName>
</protein>
<dbReference type="RefSeq" id="XP_058346958.1">
    <property type="nucleotide sequence ID" value="XM_058482460.1"/>
</dbReference>